<dbReference type="EMBL" id="JBHTIV010000009">
    <property type="protein sequence ID" value="MFD0932664.1"/>
    <property type="molecule type" value="Genomic_DNA"/>
</dbReference>
<gene>
    <name evidence="9" type="ORF">ACFQ0R_08685</name>
</gene>
<keyword evidence="6" id="KW-0472">Membrane</keyword>
<comment type="similarity">
    <text evidence="2">Belongs to the outer membrane factor (OMF) (TC 1.B.17) family.</text>
</comment>
<organism evidence="9 10">
    <name type="scientific">Psychroflexus salinarum</name>
    <dbReference type="NCBI Taxonomy" id="546024"/>
    <lineage>
        <taxon>Bacteria</taxon>
        <taxon>Pseudomonadati</taxon>
        <taxon>Bacteroidota</taxon>
        <taxon>Flavobacteriia</taxon>
        <taxon>Flavobacteriales</taxon>
        <taxon>Flavobacteriaceae</taxon>
        <taxon>Psychroflexus</taxon>
    </lineage>
</organism>
<keyword evidence="8" id="KW-0732">Signal</keyword>
<evidence type="ECO:0000256" key="3">
    <source>
        <dbReference type="ARBA" id="ARBA00022448"/>
    </source>
</evidence>
<evidence type="ECO:0000313" key="9">
    <source>
        <dbReference type="EMBL" id="MFD0932664.1"/>
    </source>
</evidence>
<feature type="chain" id="PRO_5046125668" evidence="8">
    <location>
        <begin position="19"/>
        <end position="443"/>
    </location>
</feature>
<keyword evidence="10" id="KW-1185">Reference proteome</keyword>
<sequence length="443" mass="50971">MRSKLVILLVLLTACLTAQEVRKDTLLDKNQAIELVLSKNFDIEVSENNLEIADNNQGILNSGYLPTLSTSFGYDFSLQDRLAEVEGREPIDQNDLETRSYRASLDLNYTVFDGLGRLYNYKSLKEQYDLSGLEVRETIENTLIQMFTVYYEVARIYENVQILEQTMEISNERVKRSNYQFQFGQNSKLVVLNAEVDAANDSINLINARQNLENTRRDLMLILNIEFEKEFKVDTLVNFIPELLIAQYIEKAEENNVSVLKIERNLTISDYDIKISRSGYFPQIDLFGSYGWNRNISPESPFFPGSTQTLEGLSAGVSLSWNLFDGGQTAVRVQNAKVGYKTQEVLKDQIKFQVKRDISNAFNNYKNRLYIFELQEQNVITNKNNFDRSKEQFSIGQITSIEFRQAQINLINAQTSRNLAKYDAKIAELQLLQLTGQLLNIDF</sequence>
<dbReference type="Proteomes" id="UP001597049">
    <property type="component" value="Unassembled WGS sequence"/>
</dbReference>
<evidence type="ECO:0000256" key="8">
    <source>
        <dbReference type="SAM" id="SignalP"/>
    </source>
</evidence>
<keyword evidence="3" id="KW-0813">Transport</keyword>
<accession>A0ABW3GPU9</accession>
<dbReference type="PANTHER" id="PTHR30026:SF20">
    <property type="entry name" value="OUTER MEMBRANE PROTEIN TOLC"/>
    <property type="match status" value="1"/>
</dbReference>
<keyword evidence="5" id="KW-0812">Transmembrane</keyword>
<evidence type="ECO:0000256" key="6">
    <source>
        <dbReference type="ARBA" id="ARBA00023136"/>
    </source>
</evidence>
<protein>
    <submittedName>
        <fullName evidence="9">TolC family protein</fullName>
    </submittedName>
</protein>
<evidence type="ECO:0000256" key="2">
    <source>
        <dbReference type="ARBA" id="ARBA00007613"/>
    </source>
</evidence>
<proteinExistence type="inferred from homology"/>
<keyword evidence="4" id="KW-1134">Transmembrane beta strand</keyword>
<dbReference type="Gene3D" id="1.20.1600.10">
    <property type="entry name" value="Outer membrane efflux proteins (OEP)"/>
    <property type="match status" value="1"/>
</dbReference>
<evidence type="ECO:0000256" key="5">
    <source>
        <dbReference type="ARBA" id="ARBA00022692"/>
    </source>
</evidence>
<comment type="subcellular location">
    <subcellularLocation>
        <location evidence="1">Cell outer membrane</location>
    </subcellularLocation>
</comment>
<dbReference type="SUPFAM" id="SSF56954">
    <property type="entry name" value="Outer membrane efflux proteins (OEP)"/>
    <property type="match status" value="1"/>
</dbReference>
<feature type="signal peptide" evidence="8">
    <location>
        <begin position="1"/>
        <end position="18"/>
    </location>
</feature>
<dbReference type="PROSITE" id="PS51257">
    <property type="entry name" value="PROKAR_LIPOPROTEIN"/>
    <property type="match status" value="1"/>
</dbReference>
<dbReference type="InterPro" id="IPR051906">
    <property type="entry name" value="TolC-like"/>
</dbReference>
<keyword evidence="7" id="KW-0998">Cell outer membrane</keyword>
<reference evidence="10" key="1">
    <citation type="journal article" date="2019" name="Int. J. Syst. Evol. Microbiol.">
        <title>The Global Catalogue of Microorganisms (GCM) 10K type strain sequencing project: providing services to taxonomists for standard genome sequencing and annotation.</title>
        <authorList>
            <consortium name="The Broad Institute Genomics Platform"/>
            <consortium name="The Broad Institute Genome Sequencing Center for Infectious Disease"/>
            <person name="Wu L."/>
            <person name="Ma J."/>
        </authorList>
    </citation>
    <scope>NUCLEOTIDE SEQUENCE [LARGE SCALE GENOMIC DNA]</scope>
    <source>
        <strain evidence="10">CCUG 56752</strain>
    </source>
</reference>
<name>A0ABW3GPU9_9FLAO</name>
<comment type="caution">
    <text evidence="9">The sequence shown here is derived from an EMBL/GenBank/DDBJ whole genome shotgun (WGS) entry which is preliminary data.</text>
</comment>
<dbReference type="PANTHER" id="PTHR30026">
    <property type="entry name" value="OUTER MEMBRANE PROTEIN TOLC"/>
    <property type="match status" value="1"/>
</dbReference>
<dbReference type="InterPro" id="IPR003423">
    <property type="entry name" value="OMP_efflux"/>
</dbReference>
<evidence type="ECO:0000256" key="1">
    <source>
        <dbReference type="ARBA" id="ARBA00004442"/>
    </source>
</evidence>
<evidence type="ECO:0000313" key="10">
    <source>
        <dbReference type="Proteomes" id="UP001597049"/>
    </source>
</evidence>
<evidence type="ECO:0000256" key="7">
    <source>
        <dbReference type="ARBA" id="ARBA00023237"/>
    </source>
</evidence>
<evidence type="ECO:0000256" key="4">
    <source>
        <dbReference type="ARBA" id="ARBA00022452"/>
    </source>
</evidence>
<dbReference type="RefSeq" id="WP_379657980.1">
    <property type="nucleotide sequence ID" value="NZ_JBHTIV010000009.1"/>
</dbReference>
<dbReference type="Pfam" id="PF02321">
    <property type="entry name" value="OEP"/>
    <property type="match status" value="2"/>
</dbReference>